<reference evidence="1" key="1">
    <citation type="journal article" date="2022" name="Int. J. Mol. Sci.">
        <title>Draft Genome of Tanacetum Coccineum: Genomic Comparison of Closely Related Tanacetum-Family Plants.</title>
        <authorList>
            <person name="Yamashiro T."/>
            <person name="Shiraishi A."/>
            <person name="Nakayama K."/>
            <person name="Satake H."/>
        </authorList>
    </citation>
    <scope>NUCLEOTIDE SEQUENCE</scope>
</reference>
<dbReference type="PANTHER" id="PTHR47712:SF1">
    <property type="entry name" value="OS09G0555300 PROTEIN"/>
    <property type="match status" value="1"/>
</dbReference>
<gene>
    <name evidence="1" type="ORF">Tco_0954573</name>
</gene>
<dbReference type="EMBL" id="BQNB010015935">
    <property type="protein sequence ID" value="GJT45858.1"/>
    <property type="molecule type" value="Genomic_DNA"/>
</dbReference>
<evidence type="ECO:0000313" key="1">
    <source>
        <dbReference type="EMBL" id="GJT45858.1"/>
    </source>
</evidence>
<dbReference type="PANTHER" id="PTHR47712">
    <property type="entry name" value="OS09G0555300 PROTEIN"/>
    <property type="match status" value="1"/>
</dbReference>
<sequence length="157" mass="17984">MRSFHPHLDLFVGANKIQVLSRICDGQIGRRNKAVRKVWELDFVGYKCNEISTHPDAPMDWNAIFVGDKYLVFGVEMFKIFGQVLDFVTMFDVSDASKEIGLICLETKLLMNWKLLHVRRCELPCAVVTPFGAWLVTLGIERLVSPDGYLWSCNLCR</sequence>
<accession>A0ABQ5E4R9</accession>
<protein>
    <submittedName>
        <fullName evidence="1">Uncharacterized protein</fullName>
    </submittedName>
</protein>
<dbReference type="Proteomes" id="UP001151760">
    <property type="component" value="Unassembled WGS sequence"/>
</dbReference>
<reference evidence="1" key="2">
    <citation type="submission" date="2022-01" db="EMBL/GenBank/DDBJ databases">
        <authorList>
            <person name="Yamashiro T."/>
            <person name="Shiraishi A."/>
            <person name="Satake H."/>
            <person name="Nakayama K."/>
        </authorList>
    </citation>
    <scope>NUCLEOTIDE SEQUENCE</scope>
</reference>
<keyword evidence="2" id="KW-1185">Reference proteome</keyword>
<proteinExistence type="predicted"/>
<organism evidence="1 2">
    <name type="scientific">Tanacetum coccineum</name>
    <dbReference type="NCBI Taxonomy" id="301880"/>
    <lineage>
        <taxon>Eukaryota</taxon>
        <taxon>Viridiplantae</taxon>
        <taxon>Streptophyta</taxon>
        <taxon>Embryophyta</taxon>
        <taxon>Tracheophyta</taxon>
        <taxon>Spermatophyta</taxon>
        <taxon>Magnoliopsida</taxon>
        <taxon>eudicotyledons</taxon>
        <taxon>Gunneridae</taxon>
        <taxon>Pentapetalae</taxon>
        <taxon>asterids</taxon>
        <taxon>campanulids</taxon>
        <taxon>Asterales</taxon>
        <taxon>Asteraceae</taxon>
        <taxon>Asteroideae</taxon>
        <taxon>Anthemideae</taxon>
        <taxon>Anthemidinae</taxon>
        <taxon>Tanacetum</taxon>
    </lineage>
</organism>
<comment type="caution">
    <text evidence="1">The sequence shown here is derived from an EMBL/GenBank/DDBJ whole genome shotgun (WGS) entry which is preliminary data.</text>
</comment>
<name>A0ABQ5E4R9_9ASTR</name>
<evidence type="ECO:0000313" key="2">
    <source>
        <dbReference type="Proteomes" id="UP001151760"/>
    </source>
</evidence>